<dbReference type="SUPFAM" id="SSF81901">
    <property type="entry name" value="HCP-like"/>
    <property type="match status" value="1"/>
</dbReference>
<dbReference type="AlphaFoldDB" id="A0A8H7HHJ8"/>
<reference evidence="2" key="1">
    <citation type="submission" date="2020-09" db="EMBL/GenBank/DDBJ databases">
        <title>Comparative genome analyses of four rice-infecting Rhizoctonia solani isolates reveal extensive enrichment of homogalacturonan modification genes.</title>
        <authorList>
            <person name="Lee D.-Y."/>
            <person name="Jeon J."/>
            <person name="Kim K.-T."/>
            <person name="Cheong K."/>
            <person name="Song H."/>
            <person name="Choi G."/>
            <person name="Ko J."/>
            <person name="Opiyo S.O."/>
            <person name="Zuo S."/>
            <person name="Madhav S."/>
            <person name="Lee Y.-H."/>
            <person name="Wang G.-L."/>
        </authorList>
    </citation>
    <scope>NUCLEOTIDE SEQUENCE</scope>
    <source>
        <strain evidence="2">AG1-IA YN-7</strain>
    </source>
</reference>
<accession>A0A8H7HHJ8</accession>
<dbReference type="SUPFAM" id="SSF48452">
    <property type="entry name" value="TPR-like"/>
    <property type="match status" value="2"/>
</dbReference>
<dbReference type="Gene3D" id="1.25.40.10">
    <property type="entry name" value="Tetratricopeptide repeat domain"/>
    <property type="match status" value="3"/>
</dbReference>
<proteinExistence type="predicted"/>
<dbReference type="InterPro" id="IPR011990">
    <property type="entry name" value="TPR-like_helical_dom_sf"/>
</dbReference>
<evidence type="ECO:0000313" key="3">
    <source>
        <dbReference type="Proteomes" id="UP000650582"/>
    </source>
</evidence>
<evidence type="ECO:0000313" key="2">
    <source>
        <dbReference type="EMBL" id="KAF8686568.1"/>
    </source>
</evidence>
<evidence type="ECO:0000259" key="1">
    <source>
        <dbReference type="Pfam" id="PF12770"/>
    </source>
</evidence>
<comment type="caution">
    <text evidence="2">The sequence shown here is derived from an EMBL/GenBank/DDBJ whole genome shotgun (WGS) entry which is preliminary data.</text>
</comment>
<protein>
    <submittedName>
        <fullName evidence="2">TPR-like protein</fullName>
    </submittedName>
</protein>
<sequence>MTSIPNGPVNISKSNYASDVNNSTIEREIEELTQMLSSDQISPLSATESRVAMILETQLLGPSCSARTLSQSLNPLAQLSSILYQRFTQGEARYLDLAIQCQVHLVSLTPEEDVNLSRRLSMLGSFYLTRFEYHEKLADIRQAVKHAEKGVMLSRPTESCLPDQLTTLGIAHIQQYQHFGSLGDIDKAVDALGKAVLLTPYDDPAMYERLMHLGISRQNRFRHQHEADDINAAIEHQVQALSLVSQQHDGFITCLINLGASYLCRFRHGKDNEDAGLAVKSHSRALSIISRSHSMFPDTLYALGTSYAARAEKTRNCNDINKAIEFQEEALTLVQTRGATPSTLSTYLEGLGTSYSIRFEHLEEMTDIDKAIQSYSRSVSHTHNECPELARRLNDLGKAYLARFERLHEVFDIEKAVEHCLKSVATTPQTYAEKPGRLGNLGNAYIARFKWFGEKDDLDNAIGSNTQALALLPKEGAEAAYHLSSLGNSYTHSFEQSGSLEDINQAIMFQTQALEVIPANHPDTPTMQLNMSNALAYRYIHLGRLEDIDNAIGRQMHSLSSISQDHPAFVTLLHNLGSCHEHRFDRLGQLYDLSLAIELKEKALRLLSDSNVKKPAWLSSLGKSYRRRFVENVKLDDLDAAIKYQTTAVLNAPNGHPHTAEWLTALGGTYVLQFEHLSRSEDIEEALKYLSQAISQIPEGHTNFPGCLNNLAQAYAIRHKHNRDPEDIETAIQHQTRAALLIPHGHKNRGNYFYNLAQAFQIAMDLIPELVWIGTTIHQRYDEIKKLKDVVLEAATTAIEAKDYVLALQWLEEGRSVVWNQILQLRTPLDTLADAHPDLARQMRHAADEIHSSSLTPTPILSLESHHLATADGVAQKHRRSAERYKNLLDQVRLVPGFESFLKPVKGSELMAVAQRGPLAIINIHESRCDALILTPGSSEITHVPLVSLSVSKLAQLRIEMGHLIGRGRKQRDNSRRPLLETEEEISFRDILSSLWLNIVKPIVDVLGLKPLSSVDELPHLTWCVTGALSLLPLHAAGIYDQKDSKVSDYLISSYTPTLGILQHGARPSSLPTSSILTVGQESTPGLGDLPETVQELAKIRQYLPLHTHTELTGLDATKNTVLDMMQTHDWVHFACHAHQDINDPTESGFFLSDGTLSIASITERSLKNKGLAFLSACQTATGDKTLTDESVHLASAMLAAGYSGVVATMWSIQDSDGPLVAGKFYEKVINGGRMDHTEAAKALHVAVGNLRAEVGETQFERWVPFVHFGA</sequence>
<dbReference type="PANTHER" id="PTHR19959:SF119">
    <property type="entry name" value="FUNGAL LIPASE-LIKE DOMAIN-CONTAINING PROTEIN"/>
    <property type="match status" value="1"/>
</dbReference>
<dbReference type="Pfam" id="PF12770">
    <property type="entry name" value="CHAT"/>
    <property type="match status" value="1"/>
</dbReference>
<dbReference type="PANTHER" id="PTHR19959">
    <property type="entry name" value="KINESIN LIGHT CHAIN"/>
    <property type="match status" value="1"/>
</dbReference>
<organism evidence="2 3">
    <name type="scientific">Rhizoctonia solani</name>
    <dbReference type="NCBI Taxonomy" id="456999"/>
    <lineage>
        <taxon>Eukaryota</taxon>
        <taxon>Fungi</taxon>
        <taxon>Dikarya</taxon>
        <taxon>Basidiomycota</taxon>
        <taxon>Agaricomycotina</taxon>
        <taxon>Agaricomycetes</taxon>
        <taxon>Cantharellales</taxon>
        <taxon>Ceratobasidiaceae</taxon>
        <taxon>Rhizoctonia</taxon>
    </lineage>
</organism>
<dbReference type="InterPro" id="IPR024983">
    <property type="entry name" value="CHAT_dom"/>
</dbReference>
<dbReference type="EMBL" id="JACYCC010000010">
    <property type="protein sequence ID" value="KAF8686568.1"/>
    <property type="molecule type" value="Genomic_DNA"/>
</dbReference>
<gene>
    <name evidence="2" type="ORF">RHS04_00060</name>
</gene>
<name>A0A8H7HHJ8_9AGAM</name>
<feature type="domain" description="CHAT" evidence="1">
    <location>
        <begin position="1011"/>
        <end position="1270"/>
    </location>
</feature>
<dbReference type="Proteomes" id="UP000650582">
    <property type="component" value="Unassembled WGS sequence"/>
</dbReference>